<comment type="similarity">
    <text evidence="2">Belongs to the CpsC/CapA family.</text>
</comment>
<dbReference type="Pfam" id="PF10609">
    <property type="entry name" value="ParA"/>
    <property type="match status" value="1"/>
</dbReference>
<keyword evidence="20" id="KW-1185">Reference proteome</keyword>
<evidence type="ECO:0000256" key="15">
    <source>
        <dbReference type="SAM" id="Coils"/>
    </source>
</evidence>
<keyword evidence="12 16" id="KW-0472">Membrane</keyword>
<keyword evidence="7 16" id="KW-0812">Transmembrane</keyword>
<keyword evidence="11 16" id="KW-1133">Transmembrane helix</keyword>
<keyword evidence="10" id="KW-0067">ATP-binding</keyword>
<dbReference type="GO" id="GO:0004715">
    <property type="term" value="F:non-membrane spanning protein tyrosine kinase activity"/>
    <property type="evidence" value="ECO:0007669"/>
    <property type="project" value="UniProtKB-EC"/>
</dbReference>
<dbReference type="OrthoDB" id="9758283at2"/>
<dbReference type="RefSeq" id="WP_027840881.1">
    <property type="nucleotide sequence ID" value="NZ_LMTZ01000002.1"/>
</dbReference>
<dbReference type="InterPro" id="IPR033756">
    <property type="entry name" value="YlxH/NBP35"/>
</dbReference>
<evidence type="ECO:0000256" key="9">
    <source>
        <dbReference type="ARBA" id="ARBA00022777"/>
    </source>
</evidence>
<dbReference type="GO" id="GO:0005524">
    <property type="term" value="F:ATP binding"/>
    <property type="evidence" value="ECO:0007669"/>
    <property type="project" value="UniProtKB-KW"/>
</dbReference>
<evidence type="ECO:0000256" key="16">
    <source>
        <dbReference type="SAM" id="Phobius"/>
    </source>
</evidence>
<dbReference type="SUPFAM" id="SSF52540">
    <property type="entry name" value="P-loop containing nucleoside triphosphate hydrolases"/>
    <property type="match status" value="1"/>
</dbReference>
<name>A0A0V7ZCR1_9CYAN</name>
<dbReference type="Proteomes" id="UP000053372">
    <property type="component" value="Unassembled WGS sequence"/>
</dbReference>
<gene>
    <name evidence="18" type="ORF">BC008_09055</name>
    <name evidence="19" type="ORF">BC008_37125</name>
</gene>
<keyword evidence="9" id="KW-0418">Kinase</keyword>
<organism evidence="18 20">
    <name type="scientific">Mastigocoleus testarum BC008</name>
    <dbReference type="NCBI Taxonomy" id="371196"/>
    <lineage>
        <taxon>Bacteria</taxon>
        <taxon>Bacillati</taxon>
        <taxon>Cyanobacteriota</taxon>
        <taxon>Cyanophyceae</taxon>
        <taxon>Nostocales</taxon>
        <taxon>Hapalosiphonaceae</taxon>
        <taxon>Mastigocoleus</taxon>
    </lineage>
</organism>
<comment type="caution">
    <text evidence="18">The sequence shown here is derived from an EMBL/GenBank/DDBJ whole genome shotgun (WGS) entry which is preliminary data.</text>
</comment>
<dbReference type="EMBL" id="LMTZ01000002">
    <property type="protein sequence ID" value="KST70267.1"/>
    <property type="molecule type" value="Genomic_DNA"/>
</dbReference>
<evidence type="ECO:0000256" key="4">
    <source>
        <dbReference type="ARBA" id="ARBA00011903"/>
    </source>
</evidence>
<keyword evidence="13" id="KW-0829">Tyrosine-protein kinase</keyword>
<evidence type="ECO:0000256" key="12">
    <source>
        <dbReference type="ARBA" id="ARBA00023136"/>
    </source>
</evidence>
<dbReference type="AlphaFoldDB" id="A0A0V7ZCR1"/>
<evidence type="ECO:0000256" key="13">
    <source>
        <dbReference type="ARBA" id="ARBA00023137"/>
    </source>
</evidence>
<evidence type="ECO:0000256" key="6">
    <source>
        <dbReference type="ARBA" id="ARBA00022679"/>
    </source>
</evidence>
<feature type="coiled-coil region" evidence="15">
    <location>
        <begin position="171"/>
        <end position="242"/>
    </location>
</feature>
<evidence type="ECO:0000256" key="14">
    <source>
        <dbReference type="ARBA" id="ARBA00051245"/>
    </source>
</evidence>
<feature type="transmembrane region" description="Helical" evidence="16">
    <location>
        <begin position="427"/>
        <end position="448"/>
    </location>
</feature>
<keyword evidence="8" id="KW-0547">Nucleotide-binding</keyword>
<feature type="domain" description="Polysaccharide chain length determinant N-terminal" evidence="17">
    <location>
        <begin position="8"/>
        <end position="104"/>
    </location>
</feature>
<evidence type="ECO:0000259" key="17">
    <source>
        <dbReference type="Pfam" id="PF02706"/>
    </source>
</evidence>
<dbReference type="PANTHER" id="PTHR32309">
    <property type="entry name" value="TYROSINE-PROTEIN KINASE"/>
    <property type="match status" value="1"/>
</dbReference>
<evidence type="ECO:0000313" key="19">
    <source>
        <dbReference type="EMBL" id="KST70267.1"/>
    </source>
</evidence>
<keyword evidence="15" id="KW-0175">Coiled coil</keyword>
<dbReference type="GO" id="GO:0005886">
    <property type="term" value="C:plasma membrane"/>
    <property type="evidence" value="ECO:0007669"/>
    <property type="project" value="UniProtKB-SubCell"/>
</dbReference>
<dbReference type="Pfam" id="PF02706">
    <property type="entry name" value="Wzz"/>
    <property type="match status" value="1"/>
</dbReference>
<dbReference type="CDD" id="cd05387">
    <property type="entry name" value="BY-kinase"/>
    <property type="match status" value="1"/>
</dbReference>
<evidence type="ECO:0000256" key="3">
    <source>
        <dbReference type="ARBA" id="ARBA00007316"/>
    </source>
</evidence>
<evidence type="ECO:0000256" key="1">
    <source>
        <dbReference type="ARBA" id="ARBA00004651"/>
    </source>
</evidence>
<dbReference type="GO" id="GO:0042802">
    <property type="term" value="F:identical protein binding"/>
    <property type="evidence" value="ECO:0007669"/>
    <property type="project" value="UniProtKB-ARBA"/>
</dbReference>
<accession>A0A0V7ZCR1</accession>
<dbReference type="Gene3D" id="3.40.50.300">
    <property type="entry name" value="P-loop containing nucleotide triphosphate hydrolases"/>
    <property type="match status" value="1"/>
</dbReference>
<dbReference type="InterPro" id="IPR005702">
    <property type="entry name" value="Wzc-like_C"/>
</dbReference>
<comment type="subcellular location">
    <subcellularLocation>
        <location evidence="1">Cell membrane</location>
        <topology evidence="1">Multi-pass membrane protein</topology>
    </subcellularLocation>
</comment>
<dbReference type="InterPro" id="IPR050445">
    <property type="entry name" value="Bact_polysacc_biosynth/exp"/>
</dbReference>
<dbReference type="NCBIfam" id="TIGR01007">
    <property type="entry name" value="eps_fam"/>
    <property type="match status" value="1"/>
</dbReference>
<protein>
    <recommendedName>
        <fullName evidence="4">non-specific protein-tyrosine kinase</fullName>
        <ecNumber evidence="4">2.7.10.2</ecNumber>
    </recommendedName>
</protein>
<dbReference type="InterPro" id="IPR003856">
    <property type="entry name" value="LPS_length_determ_N"/>
</dbReference>
<sequence>MENKGYPEEIDLQKYLLVLKRRWLIASGVFAVCSGLAGLSLLLQKPAYEASGKLLFQSSKASSLTGVGEKIGHLDSIRKEANPLNTQALLINSESVLKEVVDTLKLKDKDGAPLDAGALALDIETVSGTDVLKVSFSSEDPVLAKAVVNQAMNAYIDDNTQRNRLEASGAAESIQEQVRTAKRELNEAAEALRRFKAKNKIINLQEETSGTVKNITKIDEEINTVRSELADLTAREQQIRRQLKVADSSVDIASLSENEGVQGVLKQLQEVQAQIATNSSLLQPNHPTLVDLRNKEANLQALLDQRTNQSLGYDAQIAPEKLQMGDIKQGLATELARIESTRSGLQNKINSLILIREKYRQRADTLPNLEKRQGDIQRRLSVAQGSYEDLLTKEREINIAQKQIVGNASILEYAKIQSSIKALKKNILIAGGGVFIGLLLGVAAAYFVDLIDRRLKTPQEAEALFGHTLLGLIPKYEMNHPSFVESEGLEGISPRVIVATSPRSMLHEAYQMLQANLKFVSLDKKVSKIVVTSSIPGEGRTEVAANLAAVIAQSGKRVLLVDADMRQPAQHHLWGLINSVGLSNVMVGQQLFSKAVQKITPSLSVLTSGVVPPNPLALIDSERMTSFIDMLNENYDYIIFDTPSLAGTADAAVLGKMVDGVLVVSRPGLVDSKSALAAKSLLTRAEVNVMGLIVNAVDVRQYGENNFYYNHSRSDSYSRETESTNVFSESKFTG</sequence>
<evidence type="ECO:0000313" key="18">
    <source>
        <dbReference type="EMBL" id="KST62308.1"/>
    </source>
</evidence>
<evidence type="ECO:0000256" key="2">
    <source>
        <dbReference type="ARBA" id="ARBA00006683"/>
    </source>
</evidence>
<reference evidence="18 20" key="1">
    <citation type="journal article" date="2015" name="Genome Announc.">
        <title>Draft Genome of the Euendolithic (true boring) Cyanobacterium Mastigocoleus testarum strain BC008.</title>
        <authorList>
            <person name="Guida B.S."/>
            <person name="Garcia-Pichel F."/>
        </authorList>
    </citation>
    <scope>NUCLEOTIDE SEQUENCE [LARGE SCALE GENOMIC DNA]</scope>
    <source>
        <strain evidence="18 20">BC008</strain>
    </source>
</reference>
<keyword evidence="6" id="KW-0808">Transferase</keyword>
<proteinExistence type="inferred from homology"/>
<dbReference type="EMBL" id="LMTZ01000159">
    <property type="protein sequence ID" value="KST62308.1"/>
    <property type="molecule type" value="Genomic_DNA"/>
</dbReference>
<evidence type="ECO:0000313" key="20">
    <source>
        <dbReference type="Proteomes" id="UP000053372"/>
    </source>
</evidence>
<evidence type="ECO:0000256" key="11">
    <source>
        <dbReference type="ARBA" id="ARBA00022989"/>
    </source>
</evidence>
<evidence type="ECO:0000256" key="7">
    <source>
        <dbReference type="ARBA" id="ARBA00022692"/>
    </source>
</evidence>
<comment type="similarity">
    <text evidence="3">Belongs to the CpsD/CapB family.</text>
</comment>
<keyword evidence="5" id="KW-1003">Cell membrane</keyword>
<feature type="transmembrane region" description="Helical" evidence="16">
    <location>
        <begin position="23"/>
        <end position="43"/>
    </location>
</feature>
<evidence type="ECO:0000256" key="10">
    <source>
        <dbReference type="ARBA" id="ARBA00022840"/>
    </source>
</evidence>
<dbReference type="EC" id="2.7.10.2" evidence="4"/>
<evidence type="ECO:0000256" key="8">
    <source>
        <dbReference type="ARBA" id="ARBA00022741"/>
    </source>
</evidence>
<comment type="catalytic activity">
    <reaction evidence="14">
        <text>L-tyrosyl-[protein] + ATP = O-phospho-L-tyrosyl-[protein] + ADP + H(+)</text>
        <dbReference type="Rhea" id="RHEA:10596"/>
        <dbReference type="Rhea" id="RHEA-COMP:10136"/>
        <dbReference type="Rhea" id="RHEA-COMP:20101"/>
        <dbReference type="ChEBI" id="CHEBI:15378"/>
        <dbReference type="ChEBI" id="CHEBI:30616"/>
        <dbReference type="ChEBI" id="CHEBI:46858"/>
        <dbReference type="ChEBI" id="CHEBI:61978"/>
        <dbReference type="ChEBI" id="CHEBI:456216"/>
        <dbReference type="EC" id="2.7.10.2"/>
    </reaction>
</comment>
<dbReference type="InterPro" id="IPR027417">
    <property type="entry name" value="P-loop_NTPase"/>
</dbReference>
<dbReference type="FunFam" id="3.40.50.300:FF:000527">
    <property type="entry name" value="Tyrosine-protein kinase etk"/>
    <property type="match status" value="1"/>
</dbReference>
<evidence type="ECO:0000256" key="5">
    <source>
        <dbReference type="ARBA" id="ARBA00022475"/>
    </source>
</evidence>
<dbReference type="PANTHER" id="PTHR32309:SF13">
    <property type="entry name" value="FERRIC ENTEROBACTIN TRANSPORT PROTEIN FEPE"/>
    <property type="match status" value="1"/>
</dbReference>